<dbReference type="Pfam" id="PF08530">
    <property type="entry name" value="PepX_C"/>
    <property type="match status" value="1"/>
</dbReference>
<dbReference type="Gene3D" id="1.10.3020.10">
    <property type="entry name" value="alpha-amino acid ester hydrolase ( Helical cap domain)"/>
    <property type="match status" value="1"/>
</dbReference>
<dbReference type="PANTHER" id="PTHR43056:SF10">
    <property type="entry name" value="COCE_NOND FAMILY, PUTATIVE (AFU_ORTHOLOGUE AFUA_7G00600)-RELATED"/>
    <property type="match status" value="1"/>
</dbReference>
<name>A0A5J5GC42_9RHOB</name>
<dbReference type="InterPro" id="IPR013736">
    <property type="entry name" value="Xaa-Pro_dipept_C"/>
</dbReference>
<sequence length="684" mass="77821">MSIREEFPHPIEEARHVEIPLKDGTRLAARIWRPQGSEQRPVPAVLEYIPYRKNDRTAQRDSLMHPYFAGHGYASVRVDIRGSGDSEGILPDEYTQQELDDGVEILQWLAAQEWCSGKVGMIGISWGGFNGLQLAAMRPPELGAVVTVCSTDDRYADDVHYMGGCMLGDNISWAEQMFAYNAMPPDPAYVGDRWRDMWMERLEANEPWLLTWMEHQHRDDYWKHGSICEDWSKVTTPIMAVSGWADGYSNSVFRLLKNLPGPRMGLVGPWSHRYPHIGVPGPAIGFLQECLRWWDRWLKDIDTGVEREPMLRAWMQDSVAPTPSYEHRPGRWVGEAEWPSPRVEASHWRLAAGGRLLTEEQAQADGPDASANLNEQPFISIKSPLSTGLFAGKWCSYSATPDLPHDQRQEDGGALVFDSDRLQEDIEILGAAELEIEYEVDKPVAMIAIRLSDVDEDDRATRITYGVRNLCHDGGHEHPEPIVPGERRRAKIKLNDIAQKFAAGHRIRVAISTSYFPMTWPAPEHFKLKVFTGNCRLSLPVRPADPADDEISFAEVETAPPHEVTQLEMGDHNWTVLYDLARDTHTLTVTDDSGTVYMEDADLEHADSTVESYSAASDDYNSLRAQTRTERTVKRGDWDCITQTRMLLTSDKEYFVLRAELDAWEGKTRVFSRNWHRRIKRHCV</sequence>
<dbReference type="InterPro" id="IPR008979">
    <property type="entry name" value="Galactose-bd-like_sf"/>
</dbReference>
<gene>
    <name evidence="3" type="ORF">F3S47_17660</name>
</gene>
<dbReference type="Gene3D" id="2.60.120.260">
    <property type="entry name" value="Galactose-binding domain-like"/>
    <property type="match status" value="1"/>
</dbReference>
<evidence type="ECO:0000259" key="2">
    <source>
        <dbReference type="SMART" id="SM00939"/>
    </source>
</evidence>
<keyword evidence="1 3" id="KW-0378">Hydrolase</keyword>
<keyword evidence="4" id="KW-1185">Reference proteome</keyword>
<evidence type="ECO:0000313" key="4">
    <source>
        <dbReference type="Proteomes" id="UP000326554"/>
    </source>
</evidence>
<organism evidence="3 4">
    <name type="scientific">Histidinibacterium aquaticum</name>
    <dbReference type="NCBI Taxonomy" id="2613962"/>
    <lineage>
        <taxon>Bacteria</taxon>
        <taxon>Pseudomonadati</taxon>
        <taxon>Pseudomonadota</taxon>
        <taxon>Alphaproteobacteria</taxon>
        <taxon>Rhodobacterales</taxon>
        <taxon>Paracoccaceae</taxon>
        <taxon>Histidinibacterium</taxon>
    </lineage>
</organism>
<dbReference type="SMART" id="SM00939">
    <property type="entry name" value="PepX_C"/>
    <property type="match status" value="1"/>
</dbReference>
<dbReference type="InterPro" id="IPR050585">
    <property type="entry name" value="Xaa-Pro_dipeptidyl-ppase/CocE"/>
</dbReference>
<dbReference type="Proteomes" id="UP000326554">
    <property type="component" value="Unassembled WGS sequence"/>
</dbReference>
<dbReference type="Pfam" id="PF02129">
    <property type="entry name" value="Peptidase_S15"/>
    <property type="match status" value="1"/>
</dbReference>
<dbReference type="RefSeq" id="WP_150446632.1">
    <property type="nucleotide sequence ID" value="NZ_VYQE01000006.1"/>
</dbReference>
<dbReference type="EMBL" id="VYQE01000006">
    <property type="protein sequence ID" value="KAA9005725.1"/>
    <property type="molecule type" value="Genomic_DNA"/>
</dbReference>
<dbReference type="NCBIfam" id="TIGR00976">
    <property type="entry name" value="CocE_NonD"/>
    <property type="match status" value="1"/>
</dbReference>
<accession>A0A5J5GC42</accession>
<comment type="caution">
    <text evidence="3">The sequence shown here is derived from an EMBL/GenBank/DDBJ whole genome shotgun (WGS) entry which is preliminary data.</text>
</comment>
<dbReference type="InterPro" id="IPR005674">
    <property type="entry name" value="CocE/Ser_esterase"/>
</dbReference>
<dbReference type="PANTHER" id="PTHR43056">
    <property type="entry name" value="PEPTIDASE S9 PROLYL OLIGOPEPTIDASE"/>
    <property type="match status" value="1"/>
</dbReference>
<dbReference type="SUPFAM" id="SSF53474">
    <property type="entry name" value="alpha/beta-Hydrolases"/>
    <property type="match status" value="1"/>
</dbReference>
<feature type="domain" description="Xaa-Pro dipeptidyl-peptidase C-terminal" evidence="2">
    <location>
        <begin position="291"/>
        <end position="561"/>
    </location>
</feature>
<dbReference type="SUPFAM" id="SSF49785">
    <property type="entry name" value="Galactose-binding domain-like"/>
    <property type="match status" value="1"/>
</dbReference>
<dbReference type="AlphaFoldDB" id="A0A5J5GC42"/>
<proteinExistence type="predicted"/>
<reference evidence="3 4" key="1">
    <citation type="submission" date="2019-09" db="EMBL/GenBank/DDBJ databases">
        <authorList>
            <person name="Park J.-S."/>
            <person name="Choi H.-J."/>
        </authorList>
    </citation>
    <scope>NUCLEOTIDE SEQUENCE [LARGE SCALE GENOMIC DNA]</scope>
    <source>
        <strain evidence="3 4">176SS1-4</strain>
    </source>
</reference>
<evidence type="ECO:0000313" key="3">
    <source>
        <dbReference type="EMBL" id="KAA9005725.1"/>
    </source>
</evidence>
<dbReference type="GO" id="GO:0008239">
    <property type="term" value="F:dipeptidyl-peptidase activity"/>
    <property type="evidence" value="ECO:0007669"/>
    <property type="project" value="InterPro"/>
</dbReference>
<evidence type="ECO:0000256" key="1">
    <source>
        <dbReference type="ARBA" id="ARBA00022801"/>
    </source>
</evidence>
<dbReference type="Gene3D" id="3.40.50.1820">
    <property type="entry name" value="alpha/beta hydrolase"/>
    <property type="match status" value="1"/>
</dbReference>
<dbReference type="InterPro" id="IPR000383">
    <property type="entry name" value="Xaa-Pro-like_dom"/>
</dbReference>
<dbReference type="InterPro" id="IPR029058">
    <property type="entry name" value="AB_hydrolase_fold"/>
</dbReference>
<protein>
    <submittedName>
        <fullName evidence="3">CocE/NonD family hydrolase</fullName>
    </submittedName>
</protein>